<protein>
    <recommendedName>
        <fullName evidence="4">DUF454 domain-containing protein</fullName>
    </recommendedName>
</protein>
<accession>A0A290WZK2</accession>
<dbReference type="PANTHER" id="PTHR35813:SF1">
    <property type="entry name" value="INNER MEMBRANE PROTEIN YBAN"/>
    <property type="match status" value="1"/>
</dbReference>
<dbReference type="AlphaFoldDB" id="A0A290WZK2"/>
<dbReference type="RefSeq" id="WP_096236361.1">
    <property type="nucleotide sequence ID" value="NZ_CP023422.1"/>
</dbReference>
<evidence type="ECO:0000313" key="2">
    <source>
        <dbReference type="EMBL" id="ATD62138.1"/>
    </source>
</evidence>
<dbReference type="Pfam" id="PF04304">
    <property type="entry name" value="DUF454"/>
    <property type="match status" value="1"/>
</dbReference>
<dbReference type="InterPro" id="IPR007401">
    <property type="entry name" value="DUF454"/>
</dbReference>
<dbReference type="Proteomes" id="UP000218437">
    <property type="component" value="Chromosome"/>
</dbReference>
<keyword evidence="1" id="KW-0812">Transmembrane</keyword>
<dbReference type="EMBL" id="CP023422">
    <property type="protein sequence ID" value="ATD62138.1"/>
    <property type="molecule type" value="Genomic_DNA"/>
</dbReference>
<gene>
    <name evidence="2" type="ORF">CNX70_19795</name>
</gene>
<dbReference type="PANTHER" id="PTHR35813">
    <property type="entry name" value="INNER MEMBRANE PROTEIN YBAN"/>
    <property type="match status" value="1"/>
</dbReference>
<feature type="transmembrane region" description="Helical" evidence="1">
    <location>
        <begin position="21"/>
        <end position="40"/>
    </location>
</feature>
<name>A0A290WZK2_9BURK</name>
<evidence type="ECO:0000256" key="1">
    <source>
        <dbReference type="SAM" id="Phobius"/>
    </source>
</evidence>
<keyword evidence="1" id="KW-1133">Transmembrane helix</keyword>
<keyword evidence="3" id="KW-1185">Reference proteome</keyword>
<reference evidence="2 3" key="1">
    <citation type="submission" date="2017-09" db="EMBL/GenBank/DDBJ databases">
        <title>Complete genome sequence of Janthinobacterium svalbardensis PAMC 27463.</title>
        <authorList>
            <person name="Cho Y.-J."/>
            <person name="Cho A."/>
            <person name="Kim O.-S."/>
            <person name="Lee J.-I."/>
        </authorList>
    </citation>
    <scope>NUCLEOTIDE SEQUENCE [LARGE SCALE GENOMIC DNA]</scope>
    <source>
        <strain evidence="2 3">PAMC 27463</strain>
    </source>
</reference>
<sequence length="152" mass="16898">MQEPHAQAPLREAHGVRLRRWAWTAAGALMVLLGIIGAMLPVMPTTIFLILALACFSRASPRLEHWLLQHPRFGPPLRQWREHRAVSRRGKAMACLGMAIGFVAMCLGHPPWWVIAMVGAMEIAVLIYLLRRPEGPAASGAESAREEDHGRQ</sequence>
<evidence type="ECO:0008006" key="4">
    <source>
        <dbReference type="Google" id="ProtNLM"/>
    </source>
</evidence>
<proteinExistence type="predicted"/>
<dbReference type="GO" id="GO:0005886">
    <property type="term" value="C:plasma membrane"/>
    <property type="evidence" value="ECO:0007669"/>
    <property type="project" value="TreeGrafter"/>
</dbReference>
<keyword evidence="1" id="KW-0472">Membrane</keyword>
<evidence type="ECO:0000313" key="3">
    <source>
        <dbReference type="Proteomes" id="UP000218437"/>
    </source>
</evidence>
<organism evidence="2 3">
    <name type="scientific">Janthinobacterium svalbardensis</name>
    <dbReference type="NCBI Taxonomy" id="368607"/>
    <lineage>
        <taxon>Bacteria</taxon>
        <taxon>Pseudomonadati</taxon>
        <taxon>Pseudomonadota</taxon>
        <taxon>Betaproteobacteria</taxon>
        <taxon>Burkholderiales</taxon>
        <taxon>Oxalobacteraceae</taxon>
        <taxon>Janthinobacterium</taxon>
    </lineage>
</organism>
<feature type="transmembrane region" description="Helical" evidence="1">
    <location>
        <begin position="111"/>
        <end position="130"/>
    </location>
</feature>
<dbReference type="KEGG" id="jsv:CNX70_19795"/>